<comment type="caution">
    <text evidence="1">The sequence shown here is derived from an EMBL/GenBank/DDBJ whole genome shotgun (WGS) entry which is preliminary data.</text>
</comment>
<keyword evidence="2" id="KW-1185">Reference proteome</keyword>
<gene>
    <name evidence="1" type="ORF">FQ330_10810</name>
</gene>
<dbReference type="EMBL" id="VOIR01000016">
    <property type="protein sequence ID" value="KAA6431253.1"/>
    <property type="molecule type" value="Genomic_DNA"/>
</dbReference>
<dbReference type="RefSeq" id="WP_146357481.1">
    <property type="nucleotide sequence ID" value="NZ_JBIVQT010000002.1"/>
</dbReference>
<proteinExistence type="predicted"/>
<name>A0A5M8Q7L5_9MICO</name>
<protein>
    <submittedName>
        <fullName evidence="1">DUF4097 domain-containing protein</fullName>
    </submittedName>
</protein>
<dbReference type="Gene3D" id="2.160.20.120">
    <property type="match status" value="1"/>
</dbReference>
<reference evidence="1 2" key="1">
    <citation type="submission" date="2019-08" db="EMBL/GenBank/DDBJ databases">
        <title>Agrococcus lahaulensis sp. nov., isolated from a cold desert of the Indian Himalayas.</title>
        <authorList>
            <person name="Qu J.H."/>
        </authorList>
    </citation>
    <scope>NUCLEOTIDE SEQUENCE [LARGE SCALE GENOMIC DNA]</scope>
    <source>
        <strain evidence="1 2">NS18</strain>
    </source>
</reference>
<sequence length="275" mass="28018">MTITTPSRPGRWLSVLLIVLGSLGAVYAIGGGVVRGVAAHAATSQSWTADADGVAALRIDTSAAAFQVRYADVDEATLDVTTDGGPVQQWRLERTGDALVVDADRRWRWFGFGIMFADRAGEERAVLTLPAALERDELDLEASVAAGSLEADGSWGAVVVDLSAGSAELAGTAASLDLDVSAGEARLDLADARTVDLQVSAGRIVGALTGDQPDAIVASASAGSVELAIPDGTYDVTEDASAGDATIDVTDEAGAASTIDVDVSAGSVTLRGESR</sequence>
<evidence type="ECO:0000313" key="2">
    <source>
        <dbReference type="Proteomes" id="UP000323221"/>
    </source>
</evidence>
<dbReference type="Proteomes" id="UP000323221">
    <property type="component" value="Unassembled WGS sequence"/>
</dbReference>
<accession>A0A5M8Q7L5</accession>
<evidence type="ECO:0000313" key="1">
    <source>
        <dbReference type="EMBL" id="KAA6431253.1"/>
    </source>
</evidence>
<dbReference type="OrthoDB" id="4941235at2"/>
<dbReference type="AlphaFoldDB" id="A0A5M8Q7L5"/>
<organism evidence="1 2">
    <name type="scientific">Agrococcus sediminis</name>
    <dbReference type="NCBI Taxonomy" id="2599924"/>
    <lineage>
        <taxon>Bacteria</taxon>
        <taxon>Bacillati</taxon>
        <taxon>Actinomycetota</taxon>
        <taxon>Actinomycetes</taxon>
        <taxon>Micrococcales</taxon>
        <taxon>Microbacteriaceae</taxon>
        <taxon>Agrococcus</taxon>
    </lineage>
</organism>